<proteinExistence type="predicted"/>
<reference evidence="1" key="1">
    <citation type="submission" date="2021-02" db="EMBL/GenBank/DDBJ databases">
        <authorList>
            <person name="Dougan E. K."/>
            <person name="Rhodes N."/>
            <person name="Thang M."/>
            <person name="Chan C."/>
        </authorList>
    </citation>
    <scope>NUCLEOTIDE SEQUENCE</scope>
</reference>
<gene>
    <name evidence="1" type="ORF">SNAT2548_LOCUS13839</name>
</gene>
<accession>A0A812MQ33</accession>
<evidence type="ECO:0000313" key="1">
    <source>
        <dbReference type="EMBL" id="CAE7263355.1"/>
    </source>
</evidence>
<name>A0A812MQ33_9DINO</name>
<dbReference type="AlphaFoldDB" id="A0A812MQ33"/>
<evidence type="ECO:0000313" key="2">
    <source>
        <dbReference type="Proteomes" id="UP000604046"/>
    </source>
</evidence>
<dbReference type="EMBL" id="CAJNDS010001518">
    <property type="protein sequence ID" value="CAE7263355.1"/>
    <property type="molecule type" value="Genomic_DNA"/>
</dbReference>
<protein>
    <submittedName>
        <fullName evidence="1">Uncharacterized protein</fullName>
    </submittedName>
</protein>
<organism evidence="1 2">
    <name type="scientific">Symbiodinium natans</name>
    <dbReference type="NCBI Taxonomy" id="878477"/>
    <lineage>
        <taxon>Eukaryota</taxon>
        <taxon>Sar</taxon>
        <taxon>Alveolata</taxon>
        <taxon>Dinophyceae</taxon>
        <taxon>Suessiales</taxon>
        <taxon>Symbiodiniaceae</taxon>
        <taxon>Symbiodinium</taxon>
    </lineage>
</organism>
<sequence>MLVKVLVEDAGLRDLLALLQKCDVHVRILNLNGNRLTEVLMEHNRVQADKAADFGSIVFRAGNMIERPMQVTQLVKEAFDNRFPSTFEERQFWEVKQQCPPLQLPRTERCVMRSKRNRFNRMLLDLC</sequence>
<dbReference type="Proteomes" id="UP000604046">
    <property type="component" value="Unassembled WGS sequence"/>
</dbReference>
<keyword evidence="2" id="KW-1185">Reference proteome</keyword>
<comment type="caution">
    <text evidence="1">The sequence shown here is derived from an EMBL/GenBank/DDBJ whole genome shotgun (WGS) entry which is preliminary data.</text>
</comment>